<dbReference type="GO" id="GO:0009103">
    <property type="term" value="P:lipopolysaccharide biosynthetic process"/>
    <property type="evidence" value="ECO:0007669"/>
    <property type="project" value="UniProtKB-ARBA"/>
</dbReference>
<dbReference type="Proteomes" id="UP000547674">
    <property type="component" value="Unassembled WGS sequence"/>
</dbReference>
<comment type="subcellular location">
    <subcellularLocation>
        <location evidence="1">Cell membrane</location>
        <topology evidence="1">Multi-pass membrane protein</topology>
    </subcellularLocation>
</comment>
<dbReference type="PROSITE" id="PS50293">
    <property type="entry name" value="TPR_REGION"/>
    <property type="match status" value="1"/>
</dbReference>
<dbReference type="Pfam" id="PF13432">
    <property type="entry name" value="TPR_16"/>
    <property type="match status" value="1"/>
</dbReference>
<feature type="repeat" description="TPR" evidence="8">
    <location>
        <begin position="559"/>
        <end position="592"/>
    </location>
</feature>
<keyword evidence="3" id="KW-0328">Glycosyltransferase</keyword>
<dbReference type="SUPFAM" id="SSF48452">
    <property type="entry name" value="TPR-like"/>
    <property type="match status" value="1"/>
</dbReference>
<evidence type="ECO:0000256" key="5">
    <source>
        <dbReference type="ARBA" id="ARBA00022692"/>
    </source>
</evidence>
<evidence type="ECO:0000313" key="10">
    <source>
        <dbReference type="EMBL" id="NNF06192.1"/>
    </source>
</evidence>
<sequence length="682" mass="75973">MNAPSSSEQTANGPLGLNRAVVLPGIVVFVFALVVRWLYLTALQETPYFDFLLVDAQWHDQWAWDWARGEWSMGDKAFFRAPLYPFWLSRLYQVFGHDLLAVRIVEMVVGGFTCLLIGGSAYRIAGKAAFWVAGIMAALYGPMIFFGAELLIPNLLLFLLSLWFFLSLGKSSKSQLLAALCLGLAIVARPNALALLPVALFLAHRLSDGARFRWAQVLGIALLPALFVTGLNMKAEGNFVFVASQGGVNFAAGNHDFATGRSVELPGFESIANWGEFLERSKSLAESREGRELTSGEISRHWFGQGLSWLTANPGKAVVLYGKKLYFLFHAHETANNRDLYFQRPGPLKFLLFSGGQFSFPWGVVFPLAVFGLISFWKRDSRIKLLGLWVLLYGFSLLPFFISGRFRMGMVPALILLASLGFLELWKRPHPLKLVIPVLVFLVVNSSFLNARVSNRGQELTKLGALYLEQGNFIEGLKALEEAVTLEPNDVSTNYLLGDAYLDRGRFDLARVHFERLVSQRTNDARVYFSLGVCYLATENFDLATRAFEAAAELQPEDAATWINLGAAREGQGEFAAAVDAYKRGLMINPRAEIGYMRLALLWSSRGLYENAVFTLTEAVQNIQNSYPLRAELTKALIATGDYVLAQEQIDMALHMNPEDPEGLAMQEWLSKELAKRKPGDQ</sequence>
<proteinExistence type="predicted"/>
<evidence type="ECO:0000256" key="1">
    <source>
        <dbReference type="ARBA" id="ARBA00004651"/>
    </source>
</evidence>
<evidence type="ECO:0000313" key="11">
    <source>
        <dbReference type="Proteomes" id="UP000547674"/>
    </source>
</evidence>
<feature type="transmembrane region" description="Helical" evidence="9">
    <location>
        <begin position="100"/>
        <end position="121"/>
    </location>
</feature>
<dbReference type="PANTHER" id="PTHR33908">
    <property type="entry name" value="MANNOSYLTRANSFERASE YKCB-RELATED"/>
    <property type="match status" value="1"/>
</dbReference>
<gene>
    <name evidence="10" type="ORF">HKN21_05480</name>
</gene>
<feature type="transmembrane region" description="Helical" evidence="9">
    <location>
        <begin position="176"/>
        <end position="202"/>
    </location>
</feature>
<name>A0A7Y2E850_UNCEI</name>
<accession>A0A7Y2E850</accession>
<dbReference type="SMART" id="SM00028">
    <property type="entry name" value="TPR"/>
    <property type="match status" value="6"/>
</dbReference>
<protein>
    <submittedName>
        <fullName evidence="10">Tetratricopeptide repeat protein</fullName>
    </submittedName>
</protein>
<feature type="transmembrane region" description="Helical" evidence="9">
    <location>
        <begin position="350"/>
        <end position="377"/>
    </location>
</feature>
<evidence type="ECO:0000256" key="9">
    <source>
        <dbReference type="SAM" id="Phobius"/>
    </source>
</evidence>
<evidence type="ECO:0000256" key="3">
    <source>
        <dbReference type="ARBA" id="ARBA00022676"/>
    </source>
</evidence>
<feature type="transmembrane region" description="Helical" evidence="9">
    <location>
        <begin position="128"/>
        <end position="145"/>
    </location>
</feature>
<evidence type="ECO:0000256" key="6">
    <source>
        <dbReference type="ARBA" id="ARBA00022989"/>
    </source>
</evidence>
<feature type="transmembrane region" description="Helical" evidence="9">
    <location>
        <begin position="21"/>
        <end position="39"/>
    </location>
</feature>
<reference evidence="10 11" key="1">
    <citation type="submission" date="2020-03" db="EMBL/GenBank/DDBJ databases">
        <title>Metabolic flexibility allows generalist bacteria to become dominant in a frequently disturbed ecosystem.</title>
        <authorList>
            <person name="Chen Y.-J."/>
            <person name="Leung P.M."/>
            <person name="Bay S.K."/>
            <person name="Hugenholtz P."/>
            <person name="Kessler A.J."/>
            <person name="Shelley G."/>
            <person name="Waite D.W."/>
            <person name="Cook P.L."/>
            <person name="Greening C."/>
        </authorList>
    </citation>
    <scope>NUCLEOTIDE SEQUENCE [LARGE SCALE GENOMIC DNA]</scope>
    <source>
        <strain evidence="10">SS_bin_28</strain>
    </source>
</reference>
<dbReference type="PROSITE" id="PS50005">
    <property type="entry name" value="TPR"/>
    <property type="match status" value="3"/>
</dbReference>
<organism evidence="10 11">
    <name type="scientific">Eiseniibacteriota bacterium</name>
    <dbReference type="NCBI Taxonomy" id="2212470"/>
    <lineage>
        <taxon>Bacteria</taxon>
        <taxon>Candidatus Eiseniibacteriota</taxon>
    </lineage>
</organism>
<dbReference type="PANTHER" id="PTHR33908:SF11">
    <property type="entry name" value="MEMBRANE PROTEIN"/>
    <property type="match status" value="1"/>
</dbReference>
<evidence type="ECO:0000256" key="4">
    <source>
        <dbReference type="ARBA" id="ARBA00022679"/>
    </source>
</evidence>
<keyword evidence="7 9" id="KW-0472">Membrane</keyword>
<dbReference type="Gene3D" id="1.25.40.10">
    <property type="entry name" value="Tetratricopeptide repeat domain"/>
    <property type="match status" value="1"/>
</dbReference>
<evidence type="ECO:0000256" key="7">
    <source>
        <dbReference type="ARBA" id="ARBA00023136"/>
    </source>
</evidence>
<feature type="transmembrane region" description="Helical" evidence="9">
    <location>
        <begin position="151"/>
        <end position="169"/>
    </location>
</feature>
<feature type="transmembrane region" description="Helical" evidence="9">
    <location>
        <begin position="409"/>
        <end position="426"/>
    </location>
</feature>
<feature type="transmembrane region" description="Helical" evidence="9">
    <location>
        <begin position="383"/>
        <end position="402"/>
    </location>
</feature>
<dbReference type="Pfam" id="PF14559">
    <property type="entry name" value="TPR_19"/>
    <property type="match status" value="1"/>
</dbReference>
<evidence type="ECO:0000256" key="8">
    <source>
        <dbReference type="PROSITE-ProRule" id="PRU00339"/>
    </source>
</evidence>
<dbReference type="EMBL" id="JABDJR010000208">
    <property type="protein sequence ID" value="NNF06192.1"/>
    <property type="molecule type" value="Genomic_DNA"/>
</dbReference>
<keyword evidence="6 9" id="KW-1133">Transmembrane helix</keyword>
<dbReference type="AlphaFoldDB" id="A0A7Y2E850"/>
<evidence type="ECO:0000256" key="2">
    <source>
        <dbReference type="ARBA" id="ARBA00022475"/>
    </source>
</evidence>
<dbReference type="InterPro" id="IPR050297">
    <property type="entry name" value="LipidA_mod_glycosyltrf_83"/>
</dbReference>
<keyword evidence="2" id="KW-1003">Cell membrane</keyword>
<dbReference type="GO" id="GO:0005886">
    <property type="term" value="C:plasma membrane"/>
    <property type="evidence" value="ECO:0007669"/>
    <property type="project" value="UniProtKB-SubCell"/>
</dbReference>
<keyword evidence="4" id="KW-0808">Transferase</keyword>
<feature type="repeat" description="TPR" evidence="8">
    <location>
        <begin position="525"/>
        <end position="558"/>
    </location>
</feature>
<dbReference type="InterPro" id="IPR019734">
    <property type="entry name" value="TPR_rpt"/>
</dbReference>
<keyword evidence="8" id="KW-0802">TPR repeat</keyword>
<feature type="repeat" description="TPR" evidence="8">
    <location>
        <begin position="457"/>
        <end position="490"/>
    </location>
</feature>
<keyword evidence="5 9" id="KW-0812">Transmembrane</keyword>
<comment type="caution">
    <text evidence="10">The sequence shown here is derived from an EMBL/GenBank/DDBJ whole genome shotgun (WGS) entry which is preliminary data.</text>
</comment>
<dbReference type="InterPro" id="IPR011990">
    <property type="entry name" value="TPR-like_helical_dom_sf"/>
</dbReference>
<feature type="transmembrane region" description="Helical" evidence="9">
    <location>
        <begin position="214"/>
        <end position="231"/>
    </location>
</feature>
<dbReference type="GO" id="GO:0016763">
    <property type="term" value="F:pentosyltransferase activity"/>
    <property type="evidence" value="ECO:0007669"/>
    <property type="project" value="TreeGrafter"/>
</dbReference>